<evidence type="ECO:0000256" key="1">
    <source>
        <dbReference type="ARBA" id="ARBA00004651"/>
    </source>
</evidence>
<evidence type="ECO:0000256" key="8">
    <source>
        <dbReference type="ARBA" id="ARBA00023180"/>
    </source>
</evidence>
<dbReference type="InterPro" id="IPR057074">
    <property type="entry name" value="IR75A_N"/>
</dbReference>
<feature type="domain" description="Ionotropic receptor 75a N-terminal" evidence="11">
    <location>
        <begin position="5"/>
        <end position="160"/>
    </location>
</feature>
<evidence type="ECO:0000313" key="13">
    <source>
        <dbReference type="Proteomes" id="UP000215335"/>
    </source>
</evidence>
<keyword evidence="7" id="KW-0675">Receptor</keyword>
<dbReference type="GO" id="GO:0005886">
    <property type="term" value="C:plasma membrane"/>
    <property type="evidence" value="ECO:0007669"/>
    <property type="project" value="UniProtKB-SubCell"/>
</dbReference>
<feature type="transmembrane region" description="Helical" evidence="9">
    <location>
        <begin position="350"/>
        <end position="375"/>
    </location>
</feature>
<feature type="domain" description="Ionotropic glutamate receptor C-terminal" evidence="10">
    <location>
        <begin position="806"/>
        <end position="1077"/>
    </location>
</feature>
<dbReference type="Proteomes" id="UP000215335">
    <property type="component" value="Unassembled WGS sequence"/>
</dbReference>
<dbReference type="OrthoDB" id="413361at2759"/>
<evidence type="ECO:0000256" key="7">
    <source>
        <dbReference type="ARBA" id="ARBA00023170"/>
    </source>
</evidence>
<feature type="transmembrane region" description="Helical" evidence="9">
    <location>
        <begin position="877"/>
        <end position="904"/>
    </location>
</feature>
<dbReference type="Pfam" id="PF00060">
    <property type="entry name" value="Lig_chan"/>
    <property type="match status" value="2"/>
</dbReference>
<evidence type="ECO:0000259" key="10">
    <source>
        <dbReference type="Pfam" id="PF00060"/>
    </source>
</evidence>
<comment type="caution">
    <text evidence="12">The sequence shown here is derived from an EMBL/GenBank/DDBJ whole genome shotgun (WGS) entry which is preliminary data.</text>
</comment>
<evidence type="ECO:0000256" key="9">
    <source>
        <dbReference type="SAM" id="Phobius"/>
    </source>
</evidence>
<feature type="transmembrane region" description="Helical" evidence="9">
    <location>
        <begin position="808"/>
        <end position="827"/>
    </location>
</feature>
<evidence type="ECO:0000259" key="11">
    <source>
        <dbReference type="Pfam" id="PF24576"/>
    </source>
</evidence>
<keyword evidence="8" id="KW-0325">Glycoprotein</keyword>
<keyword evidence="4 9" id="KW-0812">Transmembrane</keyword>
<dbReference type="SUPFAM" id="SSF53850">
    <property type="entry name" value="Periplasmic binding protein-like II"/>
    <property type="match status" value="2"/>
</dbReference>
<evidence type="ECO:0000256" key="5">
    <source>
        <dbReference type="ARBA" id="ARBA00022989"/>
    </source>
</evidence>
<feature type="transmembrane region" description="Helical" evidence="9">
    <location>
        <begin position="284"/>
        <end position="303"/>
    </location>
</feature>
<keyword evidence="13" id="KW-1185">Reference proteome</keyword>
<reference evidence="12 13" key="1">
    <citation type="journal article" date="2017" name="Curr. Biol.">
        <title>The Evolution of Venom by Co-option of Single-Copy Genes.</title>
        <authorList>
            <person name="Martinson E.O."/>
            <person name="Mrinalini"/>
            <person name="Kelkar Y.D."/>
            <person name="Chang C.H."/>
            <person name="Werren J.H."/>
        </authorList>
    </citation>
    <scope>NUCLEOTIDE SEQUENCE [LARGE SCALE GENOMIC DNA]</scope>
    <source>
        <strain evidence="12 13">Alberta</strain>
        <tissue evidence="12">Whole body</tissue>
    </source>
</reference>
<dbReference type="Gene3D" id="1.10.287.70">
    <property type="match status" value="2"/>
</dbReference>
<dbReference type="PANTHER" id="PTHR42643:SF33">
    <property type="entry name" value="GLUTAMATE RECEPTOR 2-LIKE PROTEIN"/>
    <property type="match status" value="1"/>
</dbReference>
<dbReference type="GO" id="GO:0050906">
    <property type="term" value="P:detection of stimulus involved in sensory perception"/>
    <property type="evidence" value="ECO:0007669"/>
    <property type="project" value="UniProtKB-ARBA"/>
</dbReference>
<accession>A0A232F874</accession>
<proteinExistence type="inferred from homology"/>
<evidence type="ECO:0000256" key="2">
    <source>
        <dbReference type="ARBA" id="ARBA00008685"/>
    </source>
</evidence>
<organism evidence="12 13">
    <name type="scientific">Trichomalopsis sarcophagae</name>
    <dbReference type="NCBI Taxonomy" id="543379"/>
    <lineage>
        <taxon>Eukaryota</taxon>
        <taxon>Metazoa</taxon>
        <taxon>Ecdysozoa</taxon>
        <taxon>Arthropoda</taxon>
        <taxon>Hexapoda</taxon>
        <taxon>Insecta</taxon>
        <taxon>Pterygota</taxon>
        <taxon>Neoptera</taxon>
        <taxon>Endopterygota</taxon>
        <taxon>Hymenoptera</taxon>
        <taxon>Apocrita</taxon>
        <taxon>Proctotrupomorpha</taxon>
        <taxon>Chalcidoidea</taxon>
        <taxon>Pteromalidae</taxon>
        <taxon>Pteromalinae</taxon>
        <taxon>Trichomalopsis</taxon>
    </lineage>
</organism>
<feature type="domain" description="Ionotropic receptor 75a N-terminal" evidence="11">
    <location>
        <begin position="545"/>
        <end position="726"/>
    </location>
</feature>
<comment type="subcellular location">
    <subcellularLocation>
        <location evidence="1">Cell membrane</location>
        <topology evidence="1">Multi-pass membrane protein</topology>
    </subcellularLocation>
</comment>
<feature type="domain" description="Ionotropic glutamate receptor C-terminal" evidence="10">
    <location>
        <begin position="282"/>
        <end position="494"/>
    </location>
</feature>
<evidence type="ECO:0000256" key="6">
    <source>
        <dbReference type="ARBA" id="ARBA00023136"/>
    </source>
</evidence>
<keyword evidence="3" id="KW-1003">Cell membrane</keyword>
<sequence length="1132" mass="129799">MEVFRGLAELDIRLSLMPISVDLDMRELMKVNYYRIGIFLDLDCEQSDFVTDQFISARLPFNESYFWLMKTIGSSAPLEMLDLLPLSINAELTLATTATAGAHRYELYDVYNPSYRHGGKLNVTRMGYWDRDEGLSLHMTQYKYKRRGDLRGMVLNFSIVVDFPPANVDMATYLTTPIQKHLDTMHRYNYALTLQLRDYYNFTMNLMRGATWGYLINGTFNGIVGDMIKGIVDVGATPFQFKPERMDVMDYTVQAYMARAAIIFRHPKRQTLNNSFLEPFSKQVWWLTAVVGLINWILLYLTIKMEQRYVGNVQGSTLFTQPESETFLITSAAICQQGLSDTPRVYSGRIVYMSLFLWALLLYQFYSASIVGSLLSEKPRFIRSIKDLAESSLEVGIEDMPYNHDFFRDTFSENEICDLQEIELFGPKHTATCTAKHSPFKKMITYGLRQIVEHGMTQRLGTVWKQKRPLCPESHSSTPTPVSLDEFSPALVMIAAAFSISIFIMLAENLVRRCLRRRRLLTPLFRRASAEKIDSCDETKVSQETDYFLHQGVKQITVFACWDLYERADFARKVVELDLKLAYSPTHPLVADMSKMLKVNYYKLGIVLDLDCPGSEEILRRVTSNRLPYNESYFWMMTTTSDVVPREILEPLPLSINAEMTVVLQGNDGFYSLYDVYNPSYRHGGKLNVTYMGNWSPENGLIVELTQYKYKRRGDLHGMYLNFSIVTSRHDASLQLCIDAAITMNLLRGTTWGYKVNGSFNGILGDMVKGIVDMENGETRRYGIYVILRHPKKNDLSNQFFKPFSREIWMLTTVVAIVNWLLLYLTMKVEQHYNKNYEKKNLGTLDTHPASETALITTAALCQQGLSDGPSLYSGRIVFISLFLWALMLYQFYSASVVGSLLAVPPRFITTPQALLESTMELGAEDIAYNYDFFATHPDPIVLELNKKKLMVNKHRKKAPYFTPEEGLKKVQKGGFAFQVDIATAYKIIEDTFDEDEICDLQEIRLLPPAHTATGTAKRSPFKKMVTYGMRQIVEKGMASRLRHVWHHRRPRCPESHSSLPTPVALKEFSPALLMFATGIAIAIFVMLSENLFRKYYYIVMRDPVHILPVQNGNQEKNERVLSARSVSDVTE</sequence>
<name>A0A232F874_9HYME</name>
<keyword evidence="6 9" id="KW-0472">Membrane</keyword>
<dbReference type="InterPro" id="IPR052192">
    <property type="entry name" value="Insect_Ionotropic_Sensory_Rcpt"/>
</dbReference>
<evidence type="ECO:0008006" key="14">
    <source>
        <dbReference type="Google" id="ProtNLM"/>
    </source>
</evidence>
<dbReference type="GO" id="GO:0015276">
    <property type="term" value="F:ligand-gated monoatomic ion channel activity"/>
    <property type="evidence" value="ECO:0007669"/>
    <property type="project" value="InterPro"/>
</dbReference>
<dbReference type="PANTHER" id="PTHR42643">
    <property type="entry name" value="IONOTROPIC RECEPTOR 20A-RELATED"/>
    <property type="match status" value="1"/>
</dbReference>
<evidence type="ECO:0000256" key="4">
    <source>
        <dbReference type="ARBA" id="ARBA00022692"/>
    </source>
</evidence>
<dbReference type="AlphaFoldDB" id="A0A232F874"/>
<dbReference type="EMBL" id="NNAY01000677">
    <property type="protein sequence ID" value="OXU27046.1"/>
    <property type="molecule type" value="Genomic_DNA"/>
</dbReference>
<dbReference type="STRING" id="543379.A0A232F874"/>
<gene>
    <name evidence="12" type="ORF">TSAR_015680</name>
</gene>
<evidence type="ECO:0000256" key="3">
    <source>
        <dbReference type="ARBA" id="ARBA00022475"/>
    </source>
</evidence>
<evidence type="ECO:0000313" key="12">
    <source>
        <dbReference type="EMBL" id="OXU27046.1"/>
    </source>
</evidence>
<dbReference type="InterPro" id="IPR001320">
    <property type="entry name" value="Iontro_rcpt_C"/>
</dbReference>
<protein>
    <recommendedName>
        <fullName evidence="14">Ionotropic glutamate receptor C-terminal domain-containing protein</fullName>
    </recommendedName>
</protein>
<comment type="similarity">
    <text evidence="2">Belongs to the glutamate-gated ion channel (TC 1.A.10.1) family.</text>
</comment>
<feature type="transmembrane region" description="Helical" evidence="9">
    <location>
        <begin position="1069"/>
        <end position="1088"/>
    </location>
</feature>
<dbReference type="Pfam" id="PF24576">
    <property type="entry name" value="IR75A_N"/>
    <property type="match status" value="2"/>
</dbReference>
<keyword evidence="5 9" id="KW-1133">Transmembrane helix</keyword>